<feature type="region of interest" description="Disordered" evidence="1">
    <location>
        <begin position="226"/>
        <end position="278"/>
    </location>
</feature>
<feature type="compositionally biased region" description="Low complexity" evidence="1">
    <location>
        <begin position="538"/>
        <end position="555"/>
    </location>
</feature>
<dbReference type="HOGENOM" id="CLU_014084_0_0_1"/>
<feature type="compositionally biased region" description="Pro residues" evidence="1">
    <location>
        <begin position="234"/>
        <end position="253"/>
    </location>
</feature>
<evidence type="ECO:0000313" key="2">
    <source>
        <dbReference type="EMBL" id="EWC43489.1"/>
    </source>
</evidence>
<dbReference type="Proteomes" id="UP000024837">
    <property type="component" value="Unassembled WGS sequence"/>
</dbReference>
<feature type="region of interest" description="Disordered" evidence="1">
    <location>
        <begin position="340"/>
        <end position="480"/>
    </location>
</feature>
<feature type="region of interest" description="Disordered" evidence="1">
    <location>
        <begin position="498"/>
        <end position="595"/>
    </location>
</feature>
<feature type="compositionally biased region" description="Low complexity" evidence="1">
    <location>
        <begin position="105"/>
        <end position="115"/>
    </location>
</feature>
<evidence type="ECO:0000313" key="3">
    <source>
        <dbReference type="Proteomes" id="UP000024837"/>
    </source>
</evidence>
<reference evidence="2 3" key="1">
    <citation type="submission" date="2013-05" db="EMBL/GenBank/DDBJ databases">
        <title>Drechslerella stenobrocha genome reveals carnivorous origination and mechanical trapping mechanism of predatory fungi.</title>
        <authorList>
            <person name="Liu X."/>
            <person name="Zhang W."/>
            <person name="Liu K."/>
        </authorList>
    </citation>
    <scope>NUCLEOTIDE SEQUENCE [LARGE SCALE GENOMIC DNA]</scope>
    <source>
        <strain evidence="2 3">248</strain>
    </source>
</reference>
<feature type="region of interest" description="Disordered" evidence="1">
    <location>
        <begin position="89"/>
        <end position="115"/>
    </location>
</feature>
<dbReference type="OrthoDB" id="2011769at2759"/>
<dbReference type="Pfam" id="PF10446">
    <property type="entry name" value="DUF2457"/>
    <property type="match status" value="1"/>
</dbReference>
<dbReference type="AlphaFoldDB" id="W7HKG7"/>
<accession>W7HKG7</accession>
<name>W7HKG7_9PEZI</name>
<protein>
    <submittedName>
        <fullName evidence="2">Uncharacterized protein</fullName>
    </submittedName>
</protein>
<feature type="compositionally biased region" description="Acidic residues" evidence="1">
    <location>
        <begin position="514"/>
        <end position="526"/>
    </location>
</feature>
<sequence>MTDFKQEPLPINLCIDNSLMIIPVADEESVADADEPAENCRRDLLASKLRDEQINMYKKHIVNPKCSSSCNSLLTRAIVSDSDAHEHTPSIYAKVGSPGLRRGMSTTSTRSAASSFPSIADLTSDASDSSSSELSSPSPRLVPMFALPFGADAAKDVTIKGHSDDEQLRKAAIQPDLSAVGVTLGRKRCITFACPSTIWQKGSDEKPKIEQPTPIRRQTTLKFACTVKDESKPPGRPSSPPPTTRRLRSPPPQSNHLSVNAHTRRDSSATVVDESKPTPVPAKAISVVSAASSASNIERFYEFASSVDESVHSWMNAAQFPTRLLKPDCLLEKEKEIRKLSQAVEEDDDQADEDDAGEDNDNLEVDDDEEDDGYKEDEEDEEYELWSDSDDGNRSDNEDGFAESDDEDVDYVSTKPGTAIPDRQTDRPTCCRNASDSSLASGHHSRKPGLCSFQRSGRITIRPSTPELPDSTDFVPGTFDEDKVLEDYYLSCMEERKSMKKGFRPQDIDPSFPTDDDDNEDDEEEAQSSARHRRGSMARRNSSASRSPRVSPPSTRRFRSPPPTARRGSRGMSPNKRRPSFSARSPPPQGRVGRLRFDFGANRSSLARSASMPRHGLCTRKKVCHTTSTSPKPSKAITFRKRGALDIVKGLERKRMRRREHVYGRPREYRAEAGEGVERMREVGMMGKERGAAPPAKWMMSV</sequence>
<gene>
    <name evidence="2" type="ORF">DRE_07521</name>
</gene>
<feature type="compositionally biased region" description="Acidic residues" evidence="1">
    <location>
        <begin position="344"/>
        <end position="390"/>
    </location>
</feature>
<dbReference type="InterPro" id="IPR018853">
    <property type="entry name" value="DUF2457"/>
</dbReference>
<organism evidence="2 3">
    <name type="scientific">Drechslerella stenobrocha 248</name>
    <dbReference type="NCBI Taxonomy" id="1043628"/>
    <lineage>
        <taxon>Eukaryota</taxon>
        <taxon>Fungi</taxon>
        <taxon>Dikarya</taxon>
        <taxon>Ascomycota</taxon>
        <taxon>Pezizomycotina</taxon>
        <taxon>Orbiliomycetes</taxon>
        <taxon>Orbiliales</taxon>
        <taxon>Orbiliaceae</taxon>
        <taxon>Drechslerella</taxon>
    </lineage>
</organism>
<dbReference type="EMBL" id="KI966460">
    <property type="protein sequence ID" value="EWC43489.1"/>
    <property type="molecule type" value="Genomic_DNA"/>
</dbReference>
<evidence type="ECO:0000256" key="1">
    <source>
        <dbReference type="SAM" id="MobiDB-lite"/>
    </source>
</evidence>
<proteinExistence type="predicted"/>
<keyword evidence="3" id="KW-1185">Reference proteome</keyword>
<feature type="compositionally biased region" description="Acidic residues" evidence="1">
    <location>
        <begin position="398"/>
        <end position="410"/>
    </location>
</feature>